<sequence>MNDLCHSTKAPMMLNSRKRPCPEWSTPSTKAAKPFSFAQHATNSCDLPTAFLCIRQLQARTLERFRRNGDWDTARNLLFTMEQTRRVVVQARRKAVLARISSVSHLARAVVQSPTIARKCVSFSDVMVVHEAVAMDRTNSFVEEPPQADELLLVRTMGQQATPLANFSELW</sequence>
<dbReference type="EMBL" id="KI913960">
    <property type="protein sequence ID" value="ETW03035.1"/>
    <property type="molecule type" value="Genomic_DNA"/>
</dbReference>
<dbReference type="RefSeq" id="XP_008868419.1">
    <property type="nucleotide sequence ID" value="XM_008870197.1"/>
</dbReference>
<accession>A0A024U9Z5</accession>
<evidence type="ECO:0000313" key="1">
    <source>
        <dbReference type="EMBL" id="ETW03035.1"/>
    </source>
</evidence>
<proteinExistence type="predicted"/>
<dbReference type="OrthoDB" id="66076at2759"/>
<protein>
    <submittedName>
        <fullName evidence="1">Uncharacterized protein</fullName>
    </submittedName>
</protein>
<gene>
    <name evidence="1" type="ORF">H310_05466</name>
</gene>
<dbReference type="AlphaFoldDB" id="A0A024U9Z5"/>
<organism evidence="1">
    <name type="scientific">Aphanomyces invadans</name>
    <dbReference type="NCBI Taxonomy" id="157072"/>
    <lineage>
        <taxon>Eukaryota</taxon>
        <taxon>Sar</taxon>
        <taxon>Stramenopiles</taxon>
        <taxon>Oomycota</taxon>
        <taxon>Saprolegniomycetes</taxon>
        <taxon>Saprolegniales</taxon>
        <taxon>Verrucalvaceae</taxon>
        <taxon>Aphanomyces</taxon>
    </lineage>
</organism>
<name>A0A024U9Z5_9STRA</name>
<dbReference type="GeneID" id="20082516"/>
<reference evidence="1" key="1">
    <citation type="submission" date="2013-12" db="EMBL/GenBank/DDBJ databases">
        <title>The Genome Sequence of Aphanomyces invadans NJM9701.</title>
        <authorList>
            <consortium name="The Broad Institute Genomics Platform"/>
            <person name="Russ C."/>
            <person name="Tyler B."/>
            <person name="van West P."/>
            <person name="Dieguez-Uribeondo J."/>
            <person name="Young S.K."/>
            <person name="Zeng Q."/>
            <person name="Gargeya S."/>
            <person name="Fitzgerald M."/>
            <person name="Abouelleil A."/>
            <person name="Alvarado L."/>
            <person name="Chapman S.B."/>
            <person name="Gainer-Dewar J."/>
            <person name="Goldberg J."/>
            <person name="Griggs A."/>
            <person name="Gujja S."/>
            <person name="Hansen M."/>
            <person name="Howarth C."/>
            <person name="Imamovic A."/>
            <person name="Ireland A."/>
            <person name="Larimer J."/>
            <person name="McCowan C."/>
            <person name="Murphy C."/>
            <person name="Pearson M."/>
            <person name="Poon T.W."/>
            <person name="Priest M."/>
            <person name="Roberts A."/>
            <person name="Saif S."/>
            <person name="Shea T."/>
            <person name="Sykes S."/>
            <person name="Wortman J."/>
            <person name="Nusbaum C."/>
            <person name="Birren B."/>
        </authorList>
    </citation>
    <scope>NUCLEOTIDE SEQUENCE [LARGE SCALE GENOMIC DNA]</scope>
    <source>
        <strain evidence="1">NJM9701</strain>
    </source>
</reference>
<dbReference type="VEuPathDB" id="FungiDB:H310_05466"/>